<dbReference type="EMBL" id="FRCT01000001">
    <property type="protein sequence ID" value="SHM13500.1"/>
    <property type="molecule type" value="Genomic_DNA"/>
</dbReference>
<sequence length="190" mass="22849">MIDQIKNKSKIPFDNYDRKYEAKNIIDNMIDEKHFADTLTLKEKNEYLKCFYKKLSYSVKANLRREYYDRIISGFDADEKLSTEQMQDINNRQKYSFIEKEAINESKRILHEFNLLFNKGSSVTDYENALFDLAFIIEKRNQHIDKFKKIVQEYKSISIEKYKSGLTILKKLNEEYNVKIKEAINNVYFK</sequence>
<gene>
    <name evidence="1" type="ORF">SAMN04487860_101186</name>
</gene>
<organism evidence="1 2">
    <name type="scientific">Ruminococcus flavefaciens</name>
    <dbReference type="NCBI Taxonomy" id="1265"/>
    <lineage>
        <taxon>Bacteria</taxon>
        <taxon>Bacillati</taxon>
        <taxon>Bacillota</taxon>
        <taxon>Clostridia</taxon>
        <taxon>Eubacteriales</taxon>
        <taxon>Oscillospiraceae</taxon>
        <taxon>Ruminococcus</taxon>
    </lineage>
</organism>
<accession>A0A1M7GB31</accession>
<dbReference type="Proteomes" id="UP000184394">
    <property type="component" value="Unassembled WGS sequence"/>
</dbReference>
<name>A0A1M7GB31_RUMFL</name>
<dbReference type="AlphaFoldDB" id="A0A1M7GB31"/>
<reference evidence="1 2" key="1">
    <citation type="submission" date="2016-11" db="EMBL/GenBank/DDBJ databases">
        <authorList>
            <person name="Jaros S."/>
            <person name="Januszkiewicz K."/>
            <person name="Wedrychowicz H."/>
        </authorList>
    </citation>
    <scope>NUCLEOTIDE SEQUENCE [LARGE SCALE GENOMIC DNA]</scope>
    <source>
        <strain evidence="1 2">Y1</strain>
    </source>
</reference>
<proteinExistence type="predicted"/>
<protein>
    <submittedName>
        <fullName evidence="1">Uncharacterized protein</fullName>
    </submittedName>
</protein>
<evidence type="ECO:0000313" key="2">
    <source>
        <dbReference type="Proteomes" id="UP000184394"/>
    </source>
</evidence>
<evidence type="ECO:0000313" key="1">
    <source>
        <dbReference type="EMBL" id="SHM13500.1"/>
    </source>
</evidence>
<dbReference type="RefSeq" id="WP_072947829.1">
    <property type="nucleotide sequence ID" value="NZ_FRCT01000001.1"/>
</dbReference>